<feature type="transmembrane region" description="Helical" evidence="11">
    <location>
        <begin position="12"/>
        <end position="32"/>
    </location>
</feature>
<keyword evidence="8 11" id="KW-0472">Membrane</keyword>
<dbReference type="Gene3D" id="3.55.40.10">
    <property type="entry name" value="minor pseudopilin epsh domain"/>
    <property type="match status" value="1"/>
</dbReference>
<evidence type="ECO:0000256" key="3">
    <source>
        <dbReference type="ARBA" id="ARBA00022475"/>
    </source>
</evidence>
<dbReference type="GO" id="GO:0015627">
    <property type="term" value="C:type II protein secretion system complex"/>
    <property type="evidence" value="ECO:0007669"/>
    <property type="project" value="InterPro"/>
</dbReference>
<keyword evidence="3" id="KW-1003">Cell membrane</keyword>
<dbReference type="Proteomes" id="UP000571701">
    <property type="component" value="Unassembled WGS sequence"/>
</dbReference>
<dbReference type="GO" id="GO:0005886">
    <property type="term" value="C:plasma membrane"/>
    <property type="evidence" value="ECO:0007669"/>
    <property type="project" value="UniProtKB-SubCell"/>
</dbReference>
<dbReference type="GO" id="GO:0015628">
    <property type="term" value="P:protein secretion by the type II secretion system"/>
    <property type="evidence" value="ECO:0007669"/>
    <property type="project" value="InterPro"/>
</dbReference>
<evidence type="ECO:0000256" key="9">
    <source>
        <dbReference type="ARBA" id="ARBA00025772"/>
    </source>
</evidence>
<gene>
    <name evidence="13" type="ORF">H2O73_14705</name>
</gene>
<dbReference type="Pfam" id="PF12019">
    <property type="entry name" value="GspH"/>
    <property type="match status" value="1"/>
</dbReference>
<evidence type="ECO:0000256" key="7">
    <source>
        <dbReference type="ARBA" id="ARBA00022989"/>
    </source>
</evidence>
<keyword evidence="5" id="KW-0997">Cell inner membrane</keyword>
<dbReference type="PIRSF" id="PIRSF024622">
    <property type="entry name" value="Tfp_FimT"/>
    <property type="match status" value="1"/>
</dbReference>
<evidence type="ECO:0000313" key="14">
    <source>
        <dbReference type="Proteomes" id="UP000571701"/>
    </source>
</evidence>
<evidence type="ECO:0000256" key="11">
    <source>
        <dbReference type="SAM" id="Phobius"/>
    </source>
</evidence>
<dbReference type="EMBL" id="JACFYF010000010">
    <property type="protein sequence ID" value="MBA5763611.1"/>
    <property type="molecule type" value="Genomic_DNA"/>
</dbReference>
<name>A0A7W2IUH6_9VIBR</name>
<protein>
    <recommendedName>
        <fullName evidence="2">Type II secretion system protein H</fullName>
    </recommendedName>
    <alternativeName>
        <fullName evidence="10">General secretion pathway protein H</fullName>
    </alternativeName>
</protein>
<evidence type="ECO:0000256" key="4">
    <source>
        <dbReference type="ARBA" id="ARBA00022481"/>
    </source>
</evidence>
<comment type="subcellular location">
    <subcellularLocation>
        <location evidence="1">Cell inner membrane</location>
        <topology evidence="1">Single-pass membrane protein</topology>
    </subcellularLocation>
</comment>
<evidence type="ECO:0000259" key="12">
    <source>
        <dbReference type="Pfam" id="PF12019"/>
    </source>
</evidence>
<sequence>MGRGFNLLELTIIIAILSILLLMAVPSFDGIMSRVKMKRLASELNSFLVQAKSEAVTRNKKLYVHFSFNTDNSISNGSWYIQLTDSASSTGNQLLYFSGAPFNKIEISHSYNPAYITFDQVRGRPNGGTIEFFSVTDTVNRLKAVMANPPGRIKVCATSGAAYGYPSCS</sequence>
<keyword evidence="4" id="KW-0488">Methylation</keyword>
<organism evidence="13 14">
    <name type="scientific">Vibrio marinisediminis</name>
    <dbReference type="NCBI Taxonomy" id="2758441"/>
    <lineage>
        <taxon>Bacteria</taxon>
        <taxon>Pseudomonadati</taxon>
        <taxon>Pseudomonadota</taxon>
        <taxon>Gammaproteobacteria</taxon>
        <taxon>Vibrionales</taxon>
        <taxon>Vibrionaceae</taxon>
        <taxon>Vibrio</taxon>
    </lineage>
</organism>
<evidence type="ECO:0000256" key="2">
    <source>
        <dbReference type="ARBA" id="ARBA00021549"/>
    </source>
</evidence>
<comment type="caution">
    <text evidence="13">The sequence shown here is derived from an EMBL/GenBank/DDBJ whole genome shotgun (WGS) entry which is preliminary data.</text>
</comment>
<evidence type="ECO:0000313" key="13">
    <source>
        <dbReference type="EMBL" id="MBA5763611.1"/>
    </source>
</evidence>
<dbReference type="SUPFAM" id="SSF54523">
    <property type="entry name" value="Pili subunits"/>
    <property type="match status" value="1"/>
</dbReference>
<evidence type="ECO:0000256" key="1">
    <source>
        <dbReference type="ARBA" id="ARBA00004377"/>
    </source>
</evidence>
<keyword evidence="14" id="KW-1185">Reference proteome</keyword>
<keyword evidence="6 11" id="KW-0812">Transmembrane</keyword>
<keyword evidence="7 11" id="KW-1133">Transmembrane helix</keyword>
<comment type="similarity">
    <text evidence="9">Belongs to the GSP H family.</text>
</comment>
<dbReference type="AlphaFoldDB" id="A0A7W2IUH6"/>
<reference evidence="13 14" key="1">
    <citation type="submission" date="2020-07" db="EMBL/GenBank/DDBJ databases">
        <title>Vibrio marinisediminis sp. nov., isolated from marine sediment.</title>
        <authorList>
            <person name="Ji X."/>
        </authorList>
    </citation>
    <scope>NUCLEOTIDE SEQUENCE [LARGE SCALE GENOMIC DNA]</scope>
    <source>
        <strain evidence="13 14">404</strain>
    </source>
</reference>
<feature type="domain" description="General secretion pathway GspH" evidence="12">
    <location>
        <begin position="41"/>
        <end position="145"/>
    </location>
</feature>
<dbReference type="InterPro" id="IPR016824">
    <property type="entry name" value="Tfp-pilus_assembly_FimT"/>
</dbReference>
<evidence type="ECO:0000256" key="8">
    <source>
        <dbReference type="ARBA" id="ARBA00023136"/>
    </source>
</evidence>
<evidence type="ECO:0000256" key="6">
    <source>
        <dbReference type="ARBA" id="ARBA00022692"/>
    </source>
</evidence>
<accession>A0A7W2IUH6</accession>
<proteinExistence type="inferred from homology"/>
<dbReference type="InterPro" id="IPR045584">
    <property type="entry name" value="Pilin-like"/>
</dbReference>
<evidence type="ECO:0000256" key="10">
    <source>
        <dbReference type="ARBA" id="ARBA00030775"/>
    </source>
</evidence>
<evidence type="ECO:0000256" key="5">
    <source>
        <dbReference type="ARBA" id="ARBA00022519"/>
    </source>
</evidence>
<dbReference type="InterPro" id="IPR022346">
    <property type="entry name" value="T2SS_GspH"/>
</dbReference>